<reference evidence="1" key="2">
    <citation type="submission" date="2021-09" db="EMBL/GenBank/DDBJ databases">
        <authorList>
            <person name="Gilroy R."/>
        </authorList>
    </citation>
    <scope>NUCLEOTIDE SEQUENCE</scope>
    <source>
        <strain evidence="1">1277</strain>
    </source>
</reference>
<gene>
    <name evidence="1" type="ORF">K8V90_03000</name>
</gene>
<dbReference type="AlphaFoldDB" id="A0A921SYW1"/>
<protein>
    <submittedName>
        <fullName evidence="1">Uncharacterized protein</fullName>
    </submittedName>
</protein>
<reference evidence="1" key="1">
    <citation type="journal article" date="2021" name="PeerJ">
        <title>Extensive microbial diversity within the chicken gut microbiome revealed by metagenomics and culture.</title>
        <authorList>
            <person name="Gilroy R."/>
            <person name="Ravi A."/>
            <person name="Getino M."/>
            <person name="Pursley I."/>
            <person name="Horton D.L."/>
            <person name="Alikhan N.F."/>
            <person name="Baker D."/>
            <person name="Gharbi K."/>
            <person name="Hall N."/>
            <person name="Watson M."/>
            <person name="Adriaenssens E.M."/>
            <person name="Foster-Nyarko E."/>
            <person name="Jarju S."/>
            <person name="Secka A."/>
            <person name="Antonio M."/>
            <person name="Oren A."/>
            <person name="Chaudhuri R.R."/>
            <person name="La Ragione R."/>
            <person name="Hildebrand F."/>
            <person name="Pallen M.J."/>
        </authorList>
    </citation>
    <scope>NUCLEOTIDE SEQUENCE</scope>
    <source>
        <strain evidence="1">1277</strain>
    </source>
</reference>
<evidence type="ECO:0000313" key="2">
    <source>
        <dbReference type="Proteomes" id="UP000776700"/>
    </source>
</evidence>
<evidence type="ECO:0000313" key="1">
    <source>
        <dbReference type="EMBL" id="HJG96053.1"/>
    </source>
</evidence>
<sequence>MKNAFILKDNIYSFKKANVDVYIKACNHLNISLVELSKRMNENDLESLVTIMYHSLRDSKDMTFEEFKQIDIEEFELLSKLFIEVNK</sequence>
<dbReference type="Proteomes" id="UP000776700">
    <property type="component" value="Unassembled WGS sequence"/>
</dbReference>
<proteinExistence type="predicted"/>
<organism evidence="1 2">
    <name type="scientific">Romboutsia timonensis</name>
    <dbReference type="NCBI Taxonomy" id="1776391"/>
    <lineage>
        <taxon>Bacteria</taxon>
        <taxon>Bacillati</taxon>
        <taxon>Bacillota</taxon>
        <taxon>Clostridia</taxon>
        <taxon>Peptostreptococcales</taxon>
        <taxon>Peptostreptococcaceae</taxon>
        <taxon>Romboutsia</taxon>
    </lineage>
</organism>
<name>A0A921SYW1_9FIRM</name>
<comment type="caution">
    <text evidence="1">The sequence shown here is derived from an EMBL/GenBank/DDBJ whole genome shotgun (WGS) entry which is preliminary data.</text>
</comment>
<accession>A0A921SYW1</accession>
<dbReference type="EMBL" id="DYUB01000100">
    <property type="protein sequence ID" value="HJG96053.1"/>
    <property type="molecule type" value="Genomic_DNA"/>
</dbReference>